<keyword evidence="1" id="KW-0812">Transmembrane</keyword>
<accession>A0AA94HE12</accession>
<feature type="transmembrane region" description="Helical" evidence="1">
    <location>
        <begin position="34"/>
        <end position="53"/>
    </location>
</feature>
<reference evidence="2 3" key="1">
    <citation type="submission" date="2016-10" db="EMBL/GenBank/DDBJ databases">
        <authorList>
            <person name="Varghese N."/>
            <person name="Submissions S."/>
        </authorList>
    </citation>
    <scope>NUCLEOTIDE SEQUENCE [LARGE SCALE GENOMIC DNA]</scope>
    <source>
        <strain evidence="2 3">CGMCC 1.6501</strain>
    </source>
</reference>
<protein>
    <submittedName>
        <fullName evidence="2">Cell division protein DivIC</fullName>
    </submittedName>
</protein>
<evidence type="ECO:0000313" key="3">
    <source>
        <dbReference type="Proteomes" id="UP000183090"/>
    </source>
</evidence>
<dbReference type="InterPro" id="IPR039076">
    <property type="entry name" value="DivIC"/>
</dbReference>
<evidence type="ECO:0000313" key="2">
    <source>
        <dbReference type="EMBL" id="SFK66328.1"/>
    </source>
</evidence>
<comment type="caution">
    <text evidence="2">The sequence shown here is derived from an EMBL/GenBank/DDBJ whole genome shotgun (WGS) entry which is preliminary data.</text>
</comment>
<dbReference type="InterPro" id="IPR007060">
    <property type="entry name" value="FtsL/DivIC"/>
</dbReference>
<dbReference type="RefSeq" id="WP_234960440.1">
    <property type="nucleotide sequence ID" value="NZ_CP011366.1"/>
</dbReference>
<organism evidence="2 3">
    <name type="scientific">Salinicoccus halodurans</name>
    <dbReference type="NCBI Taxonomy" id="407035"/>
    <lineage>
        <taxon>Bacteria</taxon>
        <taxon>Bacillati</taxon>
        <taxon>Bacillota</taxon>
        <taxon>Bacilli</taxon>
        <taxon>Bacillales</taxon>
        <taxon>Staphylococcaceae</taxon>
        <taxon>Salinicoccus</taxon>
    </lineage>
</organism>
<dbReference type="AlphaFoldDB" id="A0AA94HE12"/>
<keyword evidence="1" id="KW-0472">Membrane</keyword>
<dbReference type="Proteomes" id="UP000183090">
    <property type="component" value="Unassembled WGS sequence"/>
</dbReference>
<keyword evidence="2" id="KW-0131">Cell cycle</keyword>
<name>A0AA94HE12_9STAP</name>
<proteinExistence type="predicted"/>
<keyword evidence="1" id="KW-1133">Transmembrane helix</keyword>
<gene>
    <name evidence="2" type="ORF">SAMN05216235_0996</name>
</gene>
<evidence type="ECO:0000256" key="1">
    <source>
        <dbReference type="SAM" id="Phobius"/>
    </source>
</evidence>
<keyword evidence="2" id="KW-0132">Cell division</keyword>
<dbReference type="Pfam" id="PF04977">
    <property type="entry name" value="DivIC"/>
    <property type="match status" value="1"/>
</dbReference>
<dbReference type="PANTHER" id="PTHR40027">
    <property type="entry name" value="CELL DIVISION PROTEIN DIVIC"/>
    <property type="match status" value="1"/>
</dbReference>
<dbReference type="GO" id="GO:0051301">
    <property type="term" value="P:cell division"/>
    <property type="evidence" value="ECO:0007669"/>
    <property type="project" value="UniProtKB-KW"/>
</dbReference>
<dbReference type="PANTHER" id="PTHR40027:SF1">
    <property type="entry name" value="CELL DIVISION PROTEIN DIVIC"/>
    <property type="match status" value="1"/>
</dbReference>
<dbReference type="EMBL" id="FOTB01000002">
    <property type="protein sequence ID" value="SFK66328.1"/>
    <property type="molecule type" value="Genomic_DNA"/>
</dbReference>
<sequence>MANKVVRMINGYTKRRDTEKKVRRSENRVAKKRAMLFGSLMLLIVGILLIVAFNQKTQNQLLQEELVQTQEVMDERVAEEKDLEQQIKQLNDENYIARIARSEFFFSEEGEIIFNLPKTNDENAEKEEPEE</sequence>